<dbReference type="PROSITE" id="PS50968">
    <property type="entry name" value="BIOTINYL_LIPOYL"/>
    <property type="match status" value="1"/>
</dbReference>
<comment type="function">
    <text evidence="3">The glycine cleavage system catalyzes the degradation of glycine. The H protein shuttles the methylamine group of glycine from the P protein to the T protein.</text>
</comment>
<comment type="cofactor">
    <cofactor evidence="3">
        <name>(R)-lipoate</name>
        <dbReference type="ChEBI" id="CHEBI:83088"/>
    </cofactor>
    <text evidence="3">Binds 1 lipoyl cofactor covalently.</text>
</comment>
<evidence type="ECO:0000256" key="2">
    <source>
        <dbReference type="ARBA" id="ARBA00022823"/>
    </source>
</evidence>
<dbReference type="SUPFAM" id="SSF51230">
    <property type="entry name" value="Single hybrid motif"/>
    <property type="match status" value="1"/>
</dbReference>
<feature type="modified residue" description="N6-lipoyllysine" evidence="3 4">
    <location>
        <position position="66"/>
    </location>
</feature>
<dbReference type="Gene3D" id="2.40.50.100">
    <property type="match status" value="1"/>
</dbReference>
<sequence>MAETQAPAGYFFSEKHEWVKVEGDTALIGISDFAQSALGDIVFVDLPKAGKNIKQFETFGAIESVKAAEDLYAPIGGEVIESNSALSKNPGDVNSKPFDSWMIKVKGFSTSELEKLLTPEKYKTFVAGLE</sequence>
<evidence type="ECO:0000313" key="6">
    <source>
        <dbReference type="EMBL" id="EKO13671.1"/>
    </source>
</evidence>
<dbReference type="GO" id="GO:0005960">
    <property type="term" value="C:glycine cleavage complex"/>
    <property type="evidence" value="ECO:0007669"/>
    <property type="project" value="InterPro"/>
</dbReference>
<evidence type="ECO:0000256" key="3">
    <source>
        <dbReference type="HAMAP-Rule" id="MF_00272"/>
    </source>
</evidence>
<dbReference type="GO" id="GO:0005829">
    <property type="term" value="C:cytosol"/>
    <property type="evidence" value="ECO:0007669"/>
    <property type="project" value="TreeGrafter"/>
</dbReference>
<dbReference type="AlphaFoldDB" id="A0A0E2AYU9"/>
<organism evidence="6 7">
    <name type="scientific">Leptospira kirschneri str. H1</name>
    <dbReference type="NCBI Taxonomy" id="1049966"/>
    <lineage>
        <taxon>Bacteria</taxon>
        <taxon>Pseudomonadati</taxon>
        <taxon>Spirochaetota</taxon>
        <taxon>Spirochaetia</taxon>
        <taxon>Leptospirales</taxon>
        <taxon>Leptospiraceae</taxon>
        <taxon>Leptospira</taxon>
    </lineage>
</organism>
<keyword evidence="2 3" id="KW-0450">Lipoyl</keyword>
<dbReference type="RefSeq" id="WP_004766990.1">
    <property type="nucleotide sequence ID" value="NZ_AHMY02000068.1"/>
</dbReference>
<evidence type="ECO:0000313" key="7">
    <source>
        <dbReference type="Proteomes" id="UP000006253"/>
    </source>
</evidence>
<dbReference type="GO" id="GO:0009249">
    <property type="term" value="P:protein lipoylation"/>
    <property type="evidence" value="ECO:0007669"/>
    <property type="project" value="TreeGrafter"/>
</dbReference>
<comment type="subunit">
    <text evidence="3">The glycine cleavage system is composed of four proteins: P, T, L and H.</text>
</comment>
<evidence type="ECO:0000256" key="1">
    <source>
        <dbReference type="ARBA" id="ARBA00009249"/>
    </source>
</evidence>
<proteinExistence type="inferred from homology"/>
<dbReference type="PROSITE" id="PS00189">
    <property type="entry name" value="LIPOYL"/>
    <property type="match status" value="1"/>
</dbReference>
<dbReference type="InterPro" id="IPR000089">
    <property type="entry name" value="Biotin_lipoyl"/>
</dbReference>
<dbReference type="EMBL" id="AHMY02000068">
    <property type="protein sequence ID" value="EKO13671.1"/>
    <property type="molecule type" value="Genomic_DNA"/>
</dbReference>
<dbReference type="InterPro" id="IPR003016">
    <property type="entry name" value="2-oxoA_DH_lipoyl-BS"/>
</dbReference>
<dbReference type="NCBIfam" id="TIGR00527">
    <property type="entry name" value="gcvH"/>
    <property type="match status" value="1"/>
</dbReference>
<evidence type="ECO:0000256" key="4">
    <source>
        <dbReference type="PIRSR" id="PIRSR617453-50"/>
    </source>
</evidence>
<feature type="domain" description="Lipoyl-binding" evidence="5">
    <location>
        <begin position="25"/>
        <end position="106"/>
    </location>
</feature>
<comment type="similarity">
    <text evidence="1 3">Belongs to the GcvH family.</text>
</comment>
<dbReference type="PANTHER" id="PTHR11715:SF3">
    <property type="entry name" value="GLYCINE CLEAVAGE SYSTEM H PROTEIN-RELATED"/>
    <property type="match status" value="1"/>
</dbReference>
<dbReference type="InterPro" id="IPR017453">
    <property type="entry name" value="GCV_H_sub"/>
</dbReference>
<dbReference type="CDD" id="cd06848">
    <property type="entry name" value="GCS_H"/>
    <property type="match status" value="1"/>
</dbReference>
<gene>
    <name evidence="3 6" type="primary">gcvH</name>
    <name evidence="6" type="ORF">LEP1GSC081_2519</name>
</gene>
<comment type="caution">
    <text evidence="6">The sequence shown here is derived from an EMBL/GenBank/DDBJ whole genome shotgun (WGS) entry which is preliminary data.</text>
</comment>
<accession>A0A0E2AYU9</accession>
<dbReference type="NCBIfam" id="NF002270">
    <property type="entry name" value="PRK01202.1"/>
    <property type="match status" value="1"/>
</dbReference>
<evidence type="ECO:0000259" key="5">
    <source>
        <dbReference type="PROSITE" id="PS50968"/>
    </source>
</evidence>
<dbReference type="InterPro" id="IPR011053">
    <property type="entry name" value="Single_hybrid_motif"/>
</dbReference>
<protein>
    <recommendedName>
        <fullName evidence="3">Glycine cleavage system H protein</fullName>
    </recommendedName>
</protein>
<dbReference type="GO" id="GO:0019464">
    <property type="term" value="P:glycine decarboxylation via glycine cleavage system"/>
    <property type="evidence" value="ECO:0007669"/>
    <property type="project" value="UniProtKB-UniRule"/>
</dbReference>
<name>A0A0E2AYU9_9LEPT</name>
<dbReference type="Proteomes" id="UP000006253">
    <property type="component" value="Unassembled WGS sequence"/>
</dbReference>
<reference evidence="6 7" key="1">
    <citation type="submission" date="2012-10" db="EMBL/GenBank/DDBJ databases">
        <authorList>
            <person name="Harkins D.M."/>
            <person name="Durkin A.S."/>
            <person name="Brinkac L.M."/>
            <person name="Selengut J.D."/>
            <person name="Sanka R."/>
            <person name="DePew J."/>
            <person name="Purushe J."/>
            <person name="Peacock S.J."/>
            <person name="Thaipadungpanit J."/>
            <person name="Wuthiekanun V.W."/>
            <person name="Day N.P."/>
            <person name="Vinetz J.M."/>
            <person name="Sutton G.G."/>
            <person name="Nelson W.C."/>
            <person name="Fouts D.E."/>
        </authorList>
    </citation>
    <scope>NUCLEOTIDE SEQUENCE [LARGE SCALE GENOMIC DNA]</scope>
    <source>
        <strain evidence="6 7">H1</strain>
    </source>
</reference>
<dbReference type="PANTHER" id="PTHR11715">
    <property type="entry name" value="GLYCINE CLEAVAGE SYSTEM H PROTEIN"/>
    <property type="match status" value="1"/>
</dbReference>
<dbReference type="Pfam" id="PF01597">
    <property type="entry name" value="GCV_H"/>
    <property type="match status" value="1"/>
</dbReference>
<dbReference type="InterPro" id="IPR033753">
    <property type="entry name" value="GCV_H/Fam206"/>
</dbReference>
<dbReference type="InterPro" id="IPR002930">
    <property type="entry name" value="GCV_H"/>
</dbReference>
<dbReference type="HAMAP" id="MF_00272">
    <property type="entry name" value="GcvH"/>
    <property type="match status" value="1"/>
</dbReference>